<proteinExistence type="predicted"/>
<sequence length="823" mass="94083">MSPRHQMRELKVNNETTPRKKQSNVKSSKTPLAEKFNKMSFSSPSRNVHSSPLSGSDKENYRNEENIDKKQKLNEKPKGAEKRLPFGLSNQGNVMEDDNSSIASRTRTSNSRTPPRRQTTLSSQKRVYHLSDSDPDDKNYICKSSPKKNFSIATRSSPRLKVVQMMDSNDDQKKEEVVSIKSPRKMTLRNSPSRSTTPQRKQLSIEAFQSEEQESDDDFNDQHFELDEESDDCESSAESVDSAFSKASKKKKESRKKNTVETFEEEPETSKIELLLRPITKLELEVMEEDASRKAETRRKRENNPLMKVYPLFHTSALPDVLLKRETHCAKIENFVKQAVAQNSSVHNRSIYISGVPGTGKTACRENNPLMKVYPLFHTSALPDVLLKRETHCAAIENFIKHAVAQNSSVHNRSIYISGVPGTGKTACVTKVIQKLQLQKKPVFKFTYVYVNGLELVKPQHVFSEIYNNIYPSSRPVASKTARDKLSKIFRFNDSKRLPILLVVDELDMLCTKSQDVVYDIFDWASTEEARFSVIAIANTLDLPERVLKQRVSSRMGYTRLTFQPYNHEEIISILDHRVKNSEILCKKAFGFISRKVAAVSGDLRKALEFIRRSIEIAVDNDEDKLTMKHGYTRLTFEPYNHAEIICILDHRIKNSETLCKKAFGFISRKVAAVSGDLRKALEFIRRSIEIAVDNDEDKLTMKHVSFSTAAVKESLQSMPILFTKSLSSHQECLLRSIVQEIRATSLEELDFFLVYDCYHRNCLHMTLEPMEMSSITGLLSSLQRIGYIDIKCHGLVSRRISLKTSVDEIDYLLRQMKLSNEC</sequence>
<accession>A0AC35FI54</accession>
<evidence type="ECO:0000313" key="1">
    <source>
        <dbReference type="Proteomes" id="UP000887580"/>
    </source>
</evidence>
<evidence type="ECO:0000313" key="2">
    <source>
        <dbReference type="WBParaSite" id="PS1159_v2.g17816.t2"/>
    </source>
</evidence>
<dbReference type="Proteomes" id="UP000887580">
    <property type="component" value="Unplaced"/>
</dbReference>
<dbReference type="WBParaSite" id="PS1159_v2.g17816.t2">
    <property type="protein sequence ID" value="PS1159_v2.g17816.t2"/>
    <property type="gene ID" value="PS1159_v2.g17816"/>
</dbReference>
<reference evidence="2" key="1">
    <citation type="submission" date="2022-11" db="UniProtKB">
        <authorList>
            <consortium name="WormBaseParasite"/>
        </authorList>
    </citation>
    <scope>IDENTIFICATION</scope>
</reference>
<name>A0AC35FI54_9BILA</name>
<protein>
    <submittedName>
        <fullName evidence="2">Origin recognition complex subunit 1</fullName>
    </submittedName>
</protein>
<organism evidence="1 2">
    <name type="scientific">Panagrolaimus sp. PS1159</name>
    <dbReference type="NCBI Taxonomy" id="55785"/>
    <lineage>
        <taxon>Eukaryota</taxon>
        <taxon>Metazoa</taxon>
        <taxon>Ecdysozoa</taxon>
        <taxon>Nematoda</taxon>
        <taxon>Chromadorea</taxon>
        <taxon>Rhabditida</taxon>
        <taxon>Tylenchina</taxon>
        <taxon>Panagrolaimomorpha</taxon>
        <taxon>Panagrolaimoidea</taxon>
        <taxon>Panagrolaimidae</taxon>
        <taxon>Panagrolaimus</taxon>
    </lineage>
</organism>